<comment type="caution">
    <text evidence="1">The sequence shown here is derived from an EMBL/GenBank/DDBJ whole genome shotgun (WGS) entry which is preliminary data.</text>
</comment>
<gene>
    <name evidence="1" type="ORF">IW245_002417</name>
</gene>
<reference evidence="1" key="1">
    <citation type="submission" date="2020-11" db="EMBL/GenBank/DDBJ databases">
        <title>Sequencing the genomes of 1000 actinobacteria strains.</title>
        <authorList>
            <person name="Klenk H.-P."/>
        </authorList>
    </citation>
    <scope>NUCLEOTIDE SEQUENCE</scope>
    <source>
        <strain evidence="1">DSM 45356</strain>
    </source>
</reference>
<dbReference type="Proteomes" id="UP000622552">
    <property type="component" value="Unassembled WGS sequence"/>
</dbReference>
<sequence length="153" mass="16482">MTDPLRELAEDNARQLITAHYTRRLAQAEAALAAAQAEVKPDEAVDHVGQVVELARAALTAWTVREEITASRPPRPAVGHFPPDDPLQAEIVAMTGYSTAESIAIADTTGLPDDHPDRIATGTLIAERQTIRGYLRRRGHLDFTEGTGGIPGL</sequence>
<name>A0A8J7GH98_9ACTN</name>
<evidence type="ECO:0000313" key="1">
    <source>
        <dbReference type="EMBL" id="MBG6136223.1"/>
    </source>
</evidence>
<dbReference type="AlphaFoldDB" id="A0A8J7GH98"/>
<dbReference type="RefSeq" id="WP_197003226.1">
    <property type="nucleotide sequence ID" value="NZ_BONS01000039.1"/>
</dbReference>
<proteinExistence type="predicted"/>
<dbReference type="EMBL" id="JADOUF010000001">
    <property type="protein sequence ID" value="MBG6136223.1"/>
    <property type="molecule type" value="Genomic_DNA"/>
</dbReference>
<accession>A0A8J7GH98</accession>
<organism evidence="1 2">
    <name type="scientific">Longispora fulva</name>
    <dbReference type="NCBI Taxonomy" id="619741"/>
    <lineage>
        <taxon>Bacteria</taxon>
        <taxon>Bacillati</taxon>
        <taxon>Actinomycetota</taxon>
        <taxon>Actinomycetes</taxon>
        <taxon>Micromonosporales</taxon>
        <taxon>Micromonosporaceae</taxon>
        <taxon>Longispora</taxon>
    </lineage>
</organism>
<evidence type="ECO:0000313" key="2">
    <source>
        <dbReference type="Proteomes" id="UP000622552"/>
    </source>
</evidence>
<protein>
    <submittedName>
        <fullName evidence="1">Uncharacterized protein</fullName>
    </submittedName>
</protein>
<keyword evidence="2" id="KW-1185">Reference proteome</keyword>